<dbReference type="Gene3D" id="1.10.443.10">
    <property type="entry name" value="Intergrase catalytic core"/>
    <property type="match status" value="1"/>
</dbReference>
<dbReference type="GO" id="GO:0003677">
    <property type="term" value="F:DNA binding"/>
    <property type="evidence" value="ECO:0007669"/>
    <property type="project" value="InterPro"/>
</dbReference>
<sequence>MTMVISAKGRPYREDNFRHRFAKAMRQAGLKGLTFHGLRNTMTAMLAEAGCTNPEIKAVTGHVTDQMVQHYLGHARQKERSASAIGKLEKLLDAGRNS</sequence>
<dbReference type="InterPro" id="IPR002104">
    <property type="entry name" value="Integrase_catalytic"/>
</dbReference>
<protein>
    <recommendedName>
        <fullName evidence="2">Tyr recombinase domain-containing protein</fullName>
    </recommendedName>
</protein>
<gene>
    <name evidence="3" type="ORF">A6A04_10215</name>
</gene>
<dbReference type="InterPro" id="IPR013762">
    <property type="entry name" value="Integrase-like_cat_sf"/>
</dbReference>
<keyword evidence="1" id="KW-0233">DNA recombination</keyword>
<name>A0A178MZE9_9PROT</name>
<evidence type="ECO:0000259" key="2">
    <source>
        <dbReference type="Pfam" id="PF00589"/>
    </source>
</evidence>
<dbReference type="EMBL" id="LWQT01000010">
    <property type="protein sequence ID" value="OAN55933.1"/>
    <property type="molecule type" value="Genomic_DNA"/>
</dbReference>
<accession>A0A178MZE9</accession>
<dbReference type="SUPFAM" id="SSF56349">
    <property type="entry name" value="DNA breaking-rejoining enzymes"/>
    <property type="match status" value="1"/>
</dbReference>
<keyword evidence="4" id="KW-1185">Reference proteome</keyword>
<dbReference type="InterPro" id="IPR011010">
    <property type="entry name" value="DNA_brk_join_enz"/>
</dbReference>
<dbReference type="Pfam" id="PF00589">
    <property type="entry name" value="Phage_integrase"/>
    <property type="match status" value="1"/>
</dbReference>
<proteinExistence type="predicted"/>
<dbReference type="STRING" id="1285242.A6A04_10215"/>
<dbReference type="AlphaFoldDB" id="A0A178MZE9"/>
<dbReference type="GO" id="GO:0015074">
    <property type="term" value="P:DNA integration"/>
    <property type="evidence" value="ECO:0007669"/>
    <property type="project" value="InterPro"/>
</dbReference>
<evidence type="ECO:0000313" key="3">
    <source>
        <dbReference type="EMBL" id="OAN55933.1"/>
    </source>
</evidence>
<dbReference type="GO" id="GO:0006310">
    <property type="term" value="P:DNA recombination"/>
    <property type="evidence" value="ECO:0007669"/>
    <property type="project" value="UniProtKB-KW"/>
</dbReference>
<comment type="caution">
    <text evidence="3">The sequence shown here is derived from an EMBL/GenBank/DDBJ whole genome shotgun (WGS) entry which is preliminary data.</text>
</comment>
<dbReference type="Proteomes" id="UP000078428">
    <property type="component" value="Unassembled WGS sequence"/>
</dbReference>
<reference evidence="3 4" key="1">
    <citation type="submission" date="2016-04" db="EMBL/GenBank/DDBJ databases">
        <title>Draft genome sequence of freshwater magnetotactic bacteria Magnetospirillum marisnigri SP-1 and Magnetospirillum moscoviense BB-1.</title>
        <authorList>
            <person name="Koziaeva V."/>
            <person name="Dziuba M.V."/>
            <person name="Ivanov T.M."/>
            <person name="Kuznetsov B."/>
            <person name="Grouzdev D.S."/>
        </authorList>
    </citation>
    <scope>NUCLEOTIDE SEQUENCE [LARGE SCALE GENOMIC DNA]</scope>
    <source>
        <strain evidence="3 4">SP-1</strain>
    </source>
</reference>
<organism evidence="3 4">
    <name type="scientific">Paramagnetospirillum marisnigri</name>
    <dbReference type="NCBI Taxonomy" id="1285242"/>
    <lineage>
        <taxon>Bacteria</taxon>
        <taxon>Pseudomonadati</taxon>
        <taxon>Pseudomonadota</taxon>
        <taxon>Alphaproteobacteria</taxon>
        <taxon>Rhodospirillales</taxon>
        <taxon>Magnetospirillaceae</taxon>
        <taxon>Paramagnetospirillum</taxon>
    </lineage>
</organism>
<feature type="domain" description="Tyr recombinase" evidence="2">
    <location>
        <begin position="5"/>
        <end position="75"/>
    </location>
</feature>
<evidence type="ECO:0000313" key="4">
    <source>
        <dbReference type="Proteomes" id="UP000078428"/>
    </source>
</evidence>
<evidence type="ECO:0000256" key="1">
    <source>
        <dbReference type="ARBA" id="ARBA00023172"/>
    </source>
</evidence>